<dbReference type="CDD" id="cd02440">
    <property type="entry name" value="AdoMet_MTases"/>
    <property type="match status" value="1"/>
</dbReference>
<reference evidence="4 5" key="1">
    <citation type="submission" date="2018-09" db="EMBL/GenBank/DDBJ databases">
        <title>Draft genome sequence of Rhodopseudomonas palustris 2.1.18.</title>
        <authorList>
            <person name="Robertson S.L."/>
            <person name="Meyer T.E."/>
            <person name="Kyndt J.A."/>
        </authorList>
    </citation>
    <scope>NUCLEOTIDE SEQUENCE [LARGE SCALE GENOMIC DNA]</scope>
    <source>
        <strain evidence="4 5">2.1.18</strain>
    </source>
</reference>
<dbReference type="InterPro" id="IPR029063">
    <property type="entry name" value="SAM-dependent_MTases_sf"/>
</dbReference>
<gene>
    <name evidence="4" type="ORF">D4Q52_13520</name>
</gene>
<keyword evidence="2 4" id="KW-0808">Transferase</keyword>
<dbReference type="PANTHER" id="PTHR43464:SF19">
    <property type="entry name" value="UBIQUINONE BIOSYNTHESIS O-METHYLTRANSFERASE, MITOCHONDRIAL"/>
    <property type="match status" value="1"/>
</dbReference>
<organism evidence="4 5">
    <name type="scientific">Rhodopseudomonas palustris</name>
    <dbReference type="NCBI Taxonomy" id="1076"/>
    <lineage>
        <taxon>Bacteria</taxon>
        <taxon>Pseudomonadati</taxon>
        <taxon>Pseudomonadota</taxon>
        <taxon>Alphaproteobacteria</taxon>
        <taxon>Hyphomicrobiales</taxon>
        <taxon>Nitrobacteraceae</taxon>
        <taxon>Rhodopseudomonas</taxon>
    </lineage>
</organism>
<keyword evidence="1 4" id="KW-0489">Methyltransferase</keyword>
<dbReference type="GO" id="GO:0009312">
    <property type="term" value="P:oligosaccharide biosynthetic process"/>
    <property type="evidence" value="ECO:0007669"/>
    <property type="project" value="InterPro"/>
</dbReference>
<dbReference type="Pfam" id="PF05401">
    <property type="entry name" value="NodS"/>
    <property type="match status" value="1"/>
</dbReference>
<dbReference type="Proteomes" id="UP000285523">
    <property type="component" value="Unassembled WGS sequence"/>
</dbReference>
<dbReference type="GO" id="GO:0032259">
    <property type="term" value="P:methylation"/>
    <property type="evidence" value="ECO:0007669"/>
    <property type="project" value="UniProtKB-KW"/>
</dbReference>
<evidence type="ECO:0000313" key="4">
    <source>
        <dbReference type="EMBL" id="RJF74172.1"/>
    </source>
</evidence>
<proteinExistence type="predicted"/>
<keyword evidence="3" id="KW-0949">S-adenosyl-L-methionine</keyword>
<dbReference type="RefSeq" id="WP_119857082.1">
    <property type="nucleotide sequence ID" value="NZ_QYYD01000012.1"/>
</dbReference>
<dbReference type="AlphaFoldDB" id="A0A418VDF8"/>
<evidence type="ECO:0000256" key="1">
    <source>
        <dbReference type="ARBA" id="ARBA00022603"/>
    </source>
</evidence>
<sequence length="193" mass="21676">MSRRTETIAADYFEQKYRADIDPWRFRSSDYEREKYQSTIAALGRSRFASALEVGCSIGVLTAQLAPRCDQLLAIDASPTAIEAARQQAVPDNVTFEVATLPQQFPVGRFDLIVLSEVLYYFAAPDLARVAQQCNEALRPDGEIILCHWLGETDYPLTGLEASNQFFEAVAARLPVRAILKDDVYRLERLSAH</sequence>
<dbReference type="OrthoDB" id="116799at2"/>
<dbReference type="PANTHER" id="PTHR43464">
    <property type="entry name" value="METHYLTRANSFERASE"/>
    <property type="match status" value="1"/>
</dbReference>
<dbReference type="EMBL" id="QYYD01000012">
    <property type="protein sequence ID" value="RJF74172.1"/>
    <property type="molecule type" value="Genomic_DNA"/>
</dbReference>
<evidence type="ECO:0000256" key="3">
    <source>
        <dbReference type="ARBA" id="ARBA00022691"/>
    </source>
</evidence>
<dbReference type="Gene3D" id="3.40.50.150">
    <property type="entry name" value="Vaccinia Virus protein VP39"/>
    <property type="match status" value="1"/>
</dbReference>
<name>A0A418VDF8_RHOPL</name>
<dbReference type="GO" id="GO:0008757">
    <property type="term" value="F:S-adenosylmethionine-dependent methyltransferase activity"/>
    <property type="evidence" value="ECO:0007669"/>
    <property type="project" value="InterPro"/>
</dbReference>
<evidence type="ECO:0000256" key="2">
    <source>
        <dbReference type="ARBA" id="ARBA00022679"/>
    </source>
</evidence>
<accession>A0A418VDF8</accession>
<comment type="caution">
    <text evidence="4">The sequence shown here is derived from an EMBL/GenBank/DDBJ whole genome shotgun (WGS) entry which is preliminary data.</text>
</comment>
<dbReference type="SUPFAM" id="SSF53335">
    <property type="entry name" value="S-adenosyl-L-methionine-dependent methyltransferases"/>
    <property type="match status" value="1"/>
</dbReference>
<dbReference type="InterPro" id="IPR008715">
    <property type="entry name" value="SAM-MeTfrase_NodS-like"/>
</dbReference>
<protein>
    <submittedName>
        <fullName evidence="4">Methyltransferase domain-containing protein</fullName>
    </submittedName>
</protein>
<evidence type="ECO:0000313" key="5">
    <source>
        <dbReference type="Proteomes" id="UP000285523"/>
    </source>
</evidence>